<evidence type="ECO:0000256" key="1">
    <source>
        <dbReference type="SAM" id="MobiDB-lite"/>
    </source>
</evidence>
<reference evidence="3" key="1">
    <citation type="submission" date="2016-11" db="UniProtKB">
        <authorList>
            <consortium name="WormBaseParasite"/>
        </authorList>
    </citation>
    <scope>IDENTIFICATION</scope>
</reference>
<dbReference type="WBParaSite" id="Hba_06217">
    <property type="protein sequence ID" value="Hba_06217"/>
    <property type="gene ID" value="Hba_06217"/>
</dbReference>
<proteinExistence type="predicted"/>
<feature type="compositionally biased region" description="Polar residues" evidence="1">
    <location>
        <begin position="26"/>
        <end position="39"/>
    </location>
</feature>
<evidence type="ECO:0000313" key="3">
    <source>
        <dbReference type="WBParaSite" id="Hba_06217"/>
    </source>
</evidence>
<accession>A0A1I7WM58</accession>
<keyword evidence="2" id="KW-1185">Reference proteome</keyword>
<feature type="region of interest" description="Disordered" evidence="1">
    <location>
        <begin position="165"/>
        <end position="184"/>
    </location>
</feature>
<evidence type="ECO:0000313" key="2">
    <source>
        <dbReference type="Proteomes" id="UP000095283"/>
    </source>
</evidence>
<dbReference type="Proteomes" id="UP000095283">
    <property type="component" value="Unplaced"/>
</dbReference>
<name>A0A1I7WM58_HETBA</name>
<protein>
    <submittedName>
        <fullName evidence="3">Ribosome biogenesis protein NOP53</fullName>
    </submittedName>
</protein>
<dbReference type="AlphaFoldDB" id="A0A1I7WM58"/>
<feature type="compositionally biased region" description="Basic and acidic residues" evidence="1">
    <location>
        <begin position="166"/>
        <end position="176"/>
    </location>
</feature>
<organism evidence="2 3">
    <name type="scientific">Heterorhabditis bacteriophora</name>
    <name type="common">Entomopathogenic nematode worm</name>
    <dbReference type="NCBI Taxonomy" id="37862"/>
    <lineage>
        <taxon>Eukaryota</taxon>
        <taxon>Metazoa</taxon>
        <taxon>Ecdysozoa</taxon>
        <taxon>Nematoda</taxon>
        <taxon>Chromadorea</taxon>
        <taxon>Rhabditida</taxon>
        <taxon>Rhabditina</taxon>
        <taxon>Rhabditomorpha</taxon>
        <taxon>Strongyloidea</taxon>
        <taxon>Heterorhabditidae</taxon>
        <taxon>Heterorhabditis</taxon>
    </lineage>
</organism>
<feature type="region of interest" description="Disordered" evidence="1">
    <location>
        <begin position="1"/>
        <end position="60"/>
    </location>
</feature>
<sequence length="184" mass="21069">MSDARNKHAKLQSLLNRRRKVEGAEPSSSTISQDDNNSINREEDPEIIQATSGSISTDQKRIKAKEAILWDIKRAKERAEKYGPQGWLRPKSLNTNKQFLHRTLFLRASKALRKPLTTIGWARPELPSGYGKVMARKRQKAPEAVQHLSAERFRSVQNYSTLLPKGRWEKSTEAKPRLKKALKN</sequence>